<dbReference type="AlphaFoldDB" id="A0A9D9IZ86"/>
<feature type="non-terminal residue" evidence="2">
    <location>
        <position position="490"/>
    </location>
</feature>
<reference evidence="2" key="1">
    <citation type="submission" date="2020-10" db="EMBL/GenBank/DDBJ databases">
        <authorList>
            <person name="Gilroy R."/>
        </authorList>
    </citation>
    <scope>NUCLEOTIDE SEQUENCE</scope>
    <source>
        <strain evidence="2">B3-1481</strain>
    </source>
</reference>
<evidence type="ECO:0000313" key="2">
    <source>
        <dbReference type="EMBL" id="MBO8480864.1"/>
    </source>
</evidence>
<organism evidence="2 3">
    <name type="scientific">Candidatus Cryptobacteroides avistercoris</name>
    <dbReference type="NCBI Taxonomy" id="2840758"/>
    <lineage>
        <taxon>Bacteria</taxon>
        <taxon>Pseudomonadati</taxon>
        <taxon>Bacteroidota</taxon>
        <taxon>Bacteroidia</taxon>
        <taxon>Bacteroidales</taxon>
        <taxon>Candidatus Cryptobacteroides</taxon>
    </lineage>
</organism>
<protein>
    <submittedName>
        <fullName evidence="2">Uncharacterized protein</fullName>
    </submittedName>
</protein>
<accession>A0A9D9IZ86</accession>
<proteinExistence type="predicted"/>
<dbReference type="EMBL" id="JADILW010000107">
    <property type="protein sequence ID" value="MBO8480864.1"/>
    <property type="molecule type" value="Genomic_DNA"/>
</dbReference>
<dbReference type="Proteomes" id="UP000823769">
    <property type="component" value="Unassembled WGS sequence"/>
</dbReference>
<name>A0A9D9IZ86_9BACT</name>
<feature type="signal peptide" evidence="1">
    <location>
        <begin position="1"/>
        <end position="19"/>
    </location>
</feature>
<reference evidence="2" key="2">
    <citation type="journal article" date="2021" name="PeerJ">
        <title>Extensive microbial diversity within the chicken gut microbiome revealed by metagenomics and culture.</title>
        <authorList>
            <person name="Gilroy R."/>
            <person name="Ravi A."/>
            <person name="Getino M."/>
            <person name="Pursley I."/>
            <person name="Horton D.L."/>
            <person name="Alikhan N.F."/>
            <person name="Baker D."/>
            <person name="Gharbi K."/>
            <person name="Hall N."/>
            <person name="Watson M."/>
            <person name="Adriaenssens E.M."/>
            <person name="Foster-Nyarko E."/>
            <person name="Jarju S."/>
            <person name="Secka A."/>
            <person name="Antonio M."/>
            <person name="Oren A."/>
            <person name="Chaudhuri R.R."/>
            <person name="La Ragione R."/>
            <person name="Hildebrand F."/>
            <person name="Pallen M.J."/>
        </authorList>
    </citation>
    <scope>NUCLEOTIDE SEQUENCE</scope>
    <source>
        <strain evidence="2">B3-1481</strain>
    </source>
</reference>
<evidence type="ECO:0000313" key="3">
    <source>
        <dbReference type="Proteomes" id="UP000823769"/>
    </source>
</evidence>
<feature type="chain" id="PRO_5038585752" evidence="1">
    <location>
        <begin position="20"/>
        <end position="490"/>
    </location>
</feature>
<comment type="caution">
    <text evidence="2">The sequence shown here is derived from an EMBL/GenBank/DDBJ whole genome shotgun (WGS) entry which is preliminary data.</text>
</comment>
<sequence length="490" mass="53981">MRRIAIFAALLACSLPALSQNIRQSVEVTNEYEAKFSDFQKLGADTQIPDSLYEFDYSFDYSVFDSPYRGSYEFTPYEIQITPDPMVYDGRRFMLRAGAGYSFRPVLDLWWTPVRTEKFTLGLSNTGRGYYGRYDARRYGAGETEVTPGFTGFDFTDSFEAGGRYLMKGAVLSFGAGYDGIFTSLDEDSASSLNSARVGARISSTAKSRAYFSYDLGLDYRFVSDRLAMPMPLGESTAVPLTTVENNLKVYGSLGPVLGNKYSFLLDFDFQMESADKPAGYQDVTANFASLTPHVVFSLGGFDFDAGVNLDYLCSGASSFTLAPVVEVGVSLFSGSTRAFAGTEGGRSLLDVWSLKNFSHYHTPISVTPAAMREKFGAYAGIGGRIGRYLQYELRGGYGMFDDMPFEGLGGLDFGSAELVYAGLDFEWMSERLEVDGNLDWRHVLKHAADIGAFAPAALTADVRAEYNWMSRMYAGIGLNAATARRVWTP</sequence>
<evidence type="ECO:0000256" key="1">
    <source>
        <dbReference type="SAM" id="SignalP"/>
    </source>
</evidence>
<keyword evidence="1" id="KW-0732">Signal</keyword>
<gene>
    <name evidence="2" type="ORF">IAB76_07155</name>
</gene>